<evidence type="ECO:0000256" key="3">
    <source>
        <dbReference type="ARBA" id="ARBA00022475"/>
    </source>
</evidence>
<reference evidence="8" key="1">
    <citation type="submission" date="2016-04" db="EMBL/GenBank/DDBJ databases">
        <authorList>
            <person name="Evans L.H."/>
            <person name="Alamgir A."/>
            <person name="Owens N."/>
            <person name="Weber N.D."/>
            <person name="Virtaneva K."/>
            <person name="Barbian K."/>
            <person name="Babar A."/>
            <person name="Rosenke K."/>
        </authorList>
    </citation>
    <scope>NUCLEOTIDE SEQUENCE</scope>
    <source>
        <strain evidence="8">86</strain>
    </source>
</reference>
<comment type="subcellular location">
    <subcellularLocation>
        <location evidence="1">Cell membrane</location>
        <topology evidence="1">Multi-pass membrane protein</topology>
    </subcellularLocation>
</comment>
<feature type="transmembrane region" description="Helical" evidence="7">
    <location>
        <begin position="20"/>
        <end position="37"/>
    </location>
</feature>
<feature type="transmembrane region" description="Helical" evidence="7">
    <location>
        <begin position="416"/>
        <end position="435"/>
    </location>
</feature>
<feature type="transmembrane region" description="Helical" evidence="7">
    <location>
        <begin position="142"/>
        <end position="163"/>
    </location>
</feature>
<feature type="transmembrane region" description="Helical" evidence="7">
    <location>
        <begin position="282"/>
        <end position="308"/>
    </location>
</feature>
<evidence type="ECO:0000256" key="6">
    <source>
        <dbReference type="ARBA" id="ARBA00023136"/>
    </source>
</evidence>
<comment type="similarity">
    <text evidence="2">Belongs to the polysaccharide synthase family.</text>
</comment>
<sequence>MSLQSRMAKGVMWSLLEKGGQQGISFLVFMVIARLVGPTEYGLANICFVFFTIANLLILAVVDGVVSLQIEDDQRLSTLFWTALAVGLGFAAIAILGAQPLAEAMDEPRLRDLILWFSAIPLLLSLASVPTMLVLKELDFRVYALRSIAASLIGGAVGIAGAFQGMGAYALILQQITLFTVSNVVVWLSVRWRPRLRFDRASLAETIRPGIRMAGTMIVTVAEREVPRILIVAFLGPLALGFYSFVARVRYAIQDIFVNPPFSVFYPSLAKLNHDRAAQQQMLGLFVVATGVLIFPTLACAAVAAPLYVTLFFGGKWADVVPLLQVFILCGAVLPLQYVVREMMRTHNRLHRFLRLQVAYVAAVLAASAAALPFGLLAMAAATLAVGVAFLPVYFRALQRWEGVALWGDLAGLWRPLAASGAMAAAIAGYAASPWAAADPWFRLLLALLAGGAAFGLAGALLLRRDVRRLVGFFRRRRVGEA</sequence>
<evidence type="ECO:0000313" key="8">
    <source>
        <dbReference type="EMBL" id="SBV98983.1"/>
    </source>
</evidence>
<dbReference type="CDD" id="cd13127">
    <property type="entry name" value="MATE_tuaB_like"/>
    <property type="match status" value="1"/>
</dbReference>
<feature type="transmembrane region" description="Helical" evidence="7">
    <location>
        <begin position="251"/>
        <end position="270"/>
    </location>
</feature>
<feature type="transmembrane region" description="Helical" evidence="7">
    <location>
        <begin position="352"/>
        <end position="370"/>
    </location>
</feature>
<feature type="transmembrane region" description="Helical" evidence="7">
    <location>
        <begin position="43"/>
        <end position="66"/>
    </location>
</feature>
<keyword evidence="3" id="KW-1003">Cell membrane</keyword>
<name>A0A212JHQ5_9PROT</name>
<proteinExistence type="inferred from homology"/>
<keyword evidence="6 7" id="KW-0472">Membrane</keyword>
<feature type="transmembrane region" description="Helical" evidence="7">
    <location>
        <begin position="320"/>
        <end position="340"/>
    </location>
</feature>
<dbReference type="PANTHER" id="PTHR30250">
    <property type="entry name" value="PST FAMILY PREDICTED COLANIC ACID TRANSPORTER"/>
    <property type="match status" value="1"/>
</dbReference>
<dbReference type="Pfam" id="PF13440">
    <property type="entry name" value="Polysacc_synt_3"/>
    <property type="match status" value="1"/>
</dbReference>
<feature type="transmembrane region" description="Helical" evidence="7">
    <location>
        <begin position="441"/>
        <end position="463"/>
    </location>
</feature>
<gene>
    <name evidence="8" type="ORF">KL86APRO_11085</name>
</gene>
<feature type="transmembrane region" description="Helical" evidence="7">
    <location>
        <begin position="78"/>
        <end position="101"/>
    </location>
</feature>
<evidence type="ECO:0000256" key="2">
    <source>
        <dbReference type="ARBA" id="ARBA00007430"/>
    </source>
</evidence>
<evidence type="ECO:0000256" key="4">
    <source>
        <dbReference type="ARBA" id="ARBA00022692"/>
    </source>
</evidence>
<feature type="transmembrane region" description="Helical" evidence="7">
    <location>
        <begin position="113"/>
        <end position="135"/>
    </location>
</feature>
<feature type="transmembrane region" description="Helical" evidence="7">
    <location>
        <begin position="226"/>
        <end position="245"/>
    </location>
</feature>
<feature type="transmembrane region" description="Helical" evidence="7">
    <location>
        <begin position="376"/>
        <end position="395"/>
    </location>
</feature>
<protein>
    <recommendedName>
        <fullName evidence="9">Polysaccharide biosynthesis protein</fullName>
    </recommendedName>
</protein>
<evidence type="ECO:0000256" key="7">
    <source>
        <dbReference type="SAM" id="Phobius"/>
    </source>
</evidence>
<dbReference type="PANTHER" id="PTHR30250:SF10">
    <property type="entry name" value="LIPOPOLYSACCHARIDE BIOSYNTHESIS PROTEIN WZXC"/>
    <property type="match status" value="1"/>
</dbReference>
<accession>A0A212JHQ5</accession>
<dbReference type="GO" id="GO:0005886">
    <property type="term" value="C:plasma membrane"/>
    <property type="evidence" value="ECO:0007669"/>
    <property type="project" value="UniProtKB-SubCell"/>
</dbReference>
<dbReference type="InterPro" id="IPR050833">
    <property type="entry name" value="Poly_Biosynth_Transport"/>
</dbReference>
<feature type="transmembrane region" description="Helical" evidence="7">
    <location>
        <begin position="169"/>
        <end position="190"/>
    </location>
</feature>
<evidence type="ECO:0000256" key="5">
    <source>
        <dbReference type="ARBA" id="ARBA00022989"/>
    </source>
</evidence>
<evidence type="ECO:0000256" key="1">
    <source>
        <dbReference type="ARBA" id="ARBA00004651"/>
    </source>
</evidence>
<keyword evidence="5 7" id="KW-1133">Transmembrane helix</keyword>
<organism evidence="8">
    <name type="scientific">uncultured Alphaproteobacteria bacterium</name>
    <dbReference type="NCBI Taxonomy" id="91750"/>
    <lineage>
        <taxon>Bacteria</taxon>
        <taxon>Pseudomonadati</taxon>
        <taxon>Pseudomonadota</taxon>
        <taxon>Alphaproteobacteria</taxon>
        <taxon>environmental samples</taxon>
    </lineage>
</organism>
<evidence type="ECO:0008006" key="9">
    <source>
        <dbReference type="Google" id="ProtNLM"/>
    </source>
</evidence>
<dbReference type="AlphaFoldDB" id="A0A212JHQ5"/>
<keyword evidence="4 7" id="KW-0812">Transmembrane</keyword>
<dbReference type="EMBL" id="FLUO01000001">
    <property type="protein sequence ID" value="SBV98983.1"/>
    <property type="molecule type" value="Genomic_DNA"/>
</dbReference>